<proteinExistence type="predicted"/>
<feature type="domain" description="Class II aldolase/adducin N-terminal" evidence="1">
    <location>
        <begin position="30"/>
        <end position="207"/>
    </location>
</feature>
<name>A0A3M0A3R9_9GAMM</name>
<protein>
    <submittedName>
        <fullName evidence="2">Ribulose-5-phosphate 4-epimerase/fuculose-1-phosphate aldolase</fullName>
    </submittedName>
</protein>
<dbReference type="AlphaFoldDB" id="A0A3M0A3R9"/>
<accession>A0A3M0A3R9</accession>
<comment type="caution">
    <text evidence="2">The sequence shown here is derived from an EMBL/GenBank/DDBJ whole genome shotgun (WGS) entry which is preliminary data.</text>
</comment>
<dbReference type="SUPFAM" id="SSF53639">
    <property type="entry name" value="AraD/HMP-PK domain-like"/>
    <property type="match status" value="1"/>
</dbReference>
<dbReference type="Proteomes" id="UP000267187">
    <property type="component" value="Unassembled WGS sequence"/>
</dbReference>
<sequence length="247" mass="27191">MTNASTRINNKKKYSNRSATSWDRNALSTQQLVAVLRGLHRRQPAHYNEVLICIRSAVDRNTIFLNSPFTELQSIEVRDIVQLSVDGSSCALESLSCPKVQMAVVAFQENPDANAFIFIGSNDSEPFSLLGRRLEPISRHAVLWQGLQANLSAAYQETGPSGAKFRELISKSPYMIVQSEGICVCESSLERALVAALAGDNACRLQLATANASQLTLIPDAEIPGIRAFEMNTLLVERKMAGLCEYR</sequence>
<dbReference type="Gene3D" id="3.40.225.10">
    <property type="entry name" value="Class II aldolase/adducin N-terminal domain"/>
    <property type="match status" value="1"/>
</dbReference>
<organism evidence="2 3">
    <name type="scientific">Umboniibacter marinipuniceus</name>
    <dbReference type="NCBI Taxonomy" id="569599"/>
    <lineage>
        <taxon>Bacteria</taxon>
        <taxon>Pseudomonadati</taxon>
        <taxon>Pseudomonadota</taxon>
        <taxon>Gammaproteobacteria</taxon>
        <taxon>Cellvibrionales</taxon>
        <taxon>Cellvibrionaceae</taxon>
        <taxon>Umboniibacter</taxon>
    </lineage>
</organism>
<evidence type="ECO:0000313" key="3">
    <source>
        <dbReference type="Proteomes" id="UP000267187"/>
    </source>
</evidence>
<dbReference type="RefSeq" id="WP_147434527.1">
    <property type="nucleotide sequence ID" value="NZ_REFJ01000004.1"/>
</dbReference>
<dbReference type="InterPro" id="IPR001303">
    <property type="entry name" value="Aldolase_II/adducin_N"/>
</dbReference>
<reference evidence="2 3" key="1">
    <citation type="submission" date="2018-10" db="EMBL/GenBank/DDBJ databases">
        <title>Genomic Encyclopedia of Type Strains, Phase IV (KMG-IV): sequencing the most valuable type-strain genomes for metagenomic binning, comparative biology and taxonomic classification.</title>
        <authorList>
            <person name="Goeker M."/>
        </authorList>
    </citation>
    <scope>NUCLEOTIDE SEQUENCE [LARGE SCALE GENOMIC DNA]</scope>
    <source>
        <strain evidence="2 3">DSM 25080</strain>
    </source>
</reference>
<dbReference type="EMBL" id="REFJ01000004">
    <property type="protein sequence ID" value="RMA79306.1"/>
    <property type="molecule type" value="Genomic_DNA"/>
</dbReference>
<dbReference type="Pfam" id="PF00596">
    <property type="entry name" value="Aldolase_II"/>
    <property type="match status" value="1"/>
</dbReference>
<evidence type="ECO:0000259" key="1">
    <source>
        <dbReference type="Pfam" id="PF00596"/>
    </source>
</evidence>
<gene>
    <name evidence="2" type="ORF">DFR27_1746</name>
</gene>
<keyword evidence="3" id="KW-1185">Reference proteome</keyword>
<dbReference type="InterPro" id="IPR036409">
    <property type="entry name" value="Aldolase_II/adducin_N_sf"/>
</dbReference>
<dbReference type="GO" id="GO:0005996">
    <property type="term" value="P:monosaccharide metabolic process"/>
    <property type="evidence" value="ECO:0007669"/>
    <property type="project" value="UniProtKB-ARBA"/>
</dbReference>
<evidence type="ECO:0000313" key="2">
    <source>
        <dbReference type="EMBL" id="RMA79306.1"/>
    </source>
</evidence>